<dbReference type="AlphaFoldDB" id="A0AAV4NUC4"/>
<organism evidence="1 2">
    <name type="scientific">Caerostris extrusa</name>
    <name type="common">Bark spider</name>
    <name type="synonym">Caerostris bankana</name>
    <dbReference type="NCBI Taxonomy" id="172846"/>
    <lineage>
        <taxon>Eukaryota</taxon>
        <taxon>Metazoa</taxon>
        <taxon>Ecdysozoa</taxon>
        <taxon>Arthropoda</taxon>
        <taxon>Chelicerata</taxon>
        <taxon>Arachnida</taxon>
        <taxon>Araneae</taxon>
        <taxon>Araneomorphae</taxon>
        <taxon>Entelegynae</taxon>
        <taxon>Araneoidea</taxon>
        <taxon>Araneidae</taxon>
        <taxon>Caerostris</taxon>
    </lineage>
</organism>
<accession>A0AAV4NUC4</accession>
<gene>
    <name evidence="1" type="ORF">CEXT_465541</name>
</gene>
<protein>
    <submittedName>
        <fullName evidence="1">Uncharacterized protein</fullName>
    </submittedName>
</protein>
<evidence type="ECO:0000313" key="2">
    <source>
        <dbReference type="Proteomes" id="UP001054945"/>
    </source>
</evidence>
<dbReference type="EMBL" id="BPLR01003609">
    <property type="protein sequence ID" value="GIX86712.1"/>
    <property type="molecule type" value="Genomic_DNA"/>
</dbReference>
<proteinExistence type="predicted"/>
<name>A0AAV4NUC4_CAEEX</name>
<comment type="caution">
    <text evidence="1">The sequence shown here is derived from an EMBL/GenBank/DDBJ whole genome shotgun (WGS) entry which is preliminary data.</text>
</comment>
<reference evidence="1 2" key="1">
    <citation type="submission" date="2021-06" db="EMBL/GenBank/DDBJ databases">
        <title>Caerostris extrusa draft genome.</title>
        <authorList>
            <person name="Kono N."/>
            <person name="Arakawa K."/>
        </authorList>
    </citation>
    <scope>NUCLEOTIDE SEQUENCE [LARGE SCALE GENOMIC DNA]</scope>
</reference>
<sequence length="66" mass="7237">MTSGSGRDSPILLVPSRTVESVFSNPAALIILLLLSDVKQFGGYYDNIDSRTFTTKPPFVEFRGTL</sequence>
<dbReference type="Proteomes" id="UP001054945">
    <property type="component" value="Unassembled WGS sequence"/>
</dbReference>
<keyword evidence="2" id="KW-1185">Reference proteome</keyword>
<evidence type="ECO:0000313" key="1">
    <source>
        <dbReference type="EMBL" id="GIX86712.1"/>
    </source>
</evidence>